<name>A0AAD6TQ03_9AGAR</name>
<dbReference type="AlphaFoldDB" id="A0AAD6TQ03"/>
<keyword evidence="2" id="KW-1185">Reference proteome</keyword>
<dbReference type="Proteomes" id="UP001222325">
    <property type="component" value="Unassembled WGS sequence"/>
</dbReference>
<reference evidence="1" key="1">
    <citation type="submission" date="2023-03" db="EMBL/GenBank/DDBJ databases">
        <title>Massive genome expansion in bonnet fungi (Mycena s.s.) driven by repeated elements and novel gene families across ecological guilds.</title>
        <authorList>
            <consortium name="Lawrence Berkeley National Laboratory"/>
            <person name="Harder C.B."/>
            <person name="Miyauchi S."/>
            <person name="Viragh M."/>
            <person name="Kuo A."/>
            <person name="Thoen E."/>
            <person name="Andreopoulos B."/>
            <person name="Lu D."/>
            <person name="Skrede I."/>
            <person name="Drula E."/>
            <person name="Henrissat B."/>
            <person name="Morin E."/>
            <person name="Kohler A."/>
            <person name="Barry K."/>
            <person name="LaButti K."/>
            <person name="Morin E."/>
            <person name="Salamov A."/>
            <person name="Lipzen A."/>
            <person name="Mereny Z."/>
            <person name="Hegedus B."/>
            <person name="Baldrian P."/>
            <person name="Stursova M."/>
            <person name="Weitz H."/>
            <person name="Taylor A."/>
            <person name="Grigoriev I.V."/>
            <person name="Nagy L.G."/>
            <person name="Martin F."/>
            <person name="Kauserud H."/>
        </authorList>
    </citation>
    <scope>NUCLEOTIDE SEQUENCE</scope>
    <source>
        <strain evidence="1">CBHHK173m</strain>
    </source>
</reference>
<gene>
    <name evidence="1" type="ORF">B0H15DRAFT_807293</name>
</gene>
<comment type="caution">
    <text evidence="1">The sequence shown here is derived from an EMBL/GenBank/DDBJ whole genome shotgun (WGS) entry which is preliminary data.</text>
</comment>
<evidence type="ECO:0000313" key="1">
    <source>
        <dbReference type="EMBL" id="KAJ7069008.1"/>
    </source>
</evidence>
<sequence length="192" mass="21805">MPYCHYWTPDNLNVFVPRGYAFMWQDFFHHICIGEAGYQPGVDPTFDQTTHSHTIYESNISMRVNRTICISESCDGSILTPLVGATTTWGMNIATCSDIYVLYPKLANERRALEGWFPTPVHAAITLERWHIRSSFSTTSWDEPCGLQCPVLWRELDGLRGVGTFRWGGHNNQFADGTSTVGIPRAPARMKW</sequence>
<accession>A0AAD6TQ03</accession>
<dbReference type="EMBL" id="JARJCN010000140">
    <property type="protein sequence ID" value="KAJ7069008.1"/>
    <property type="molecule type" value="Genomic_DNA"/>
</dbReference>
<evidence type="ECO:0000313" key="2">
    <source>
        <dbReference type="Proteomes" id="UP001222325"/>
    </source>
</evidence>
<protein>
    <submittedName>
        <fullName evidence="1">Uncharacterized protein</fullName>
    </submittedName>
</protein>
<organism evidence="1 2">
    <name type="scientific">Mycena belliarum</name>
    <dbReference type="NCBI Taxonomy" id="1033014"/>
    <lineage>
        <taxon>Eukaryota</taxon>
        <taxon>Fungi</taxon>
        <taxon>Dikarya</taxon>
        <taxon>Basidiomycota</taxon>
        <taxon>Agaricomycotina</taxon>
        <taxon>Agaricomycetes</taxon>
        <taxon>Agaricomycetidae</taxon>
        <taxon>Agaricales</taxon>
        <taxon>Marasmiineae</taxon>
        <taxon>Mycenaceae</taxon>
        <taxon>Mycena</taxon>
    </lineage>
</organism>
<proteinExistence type="predicted"/>